<accession>A0A327SN80</accession>
<organism evidence="2 3">
    <name type="scientific">Pedobacter cryoconitis</name>
    <dbReference type="NCBI Taxonomy" id="188932"/>
    <lineage>
        <taxon>Bacteria</taxon>
        <taxon>Pseudomonadati</taxon>
        <taxon>Bacteroidota</taxon>
        <taxon>Sphingobacteriia</taxon>
        <taxon>Sphingobacteriales</taxon>
        <taxon>Sphingobacteriaceae</taxon>
        <taxon>Pedobacter</taxon>
    </lineage>
</organism>
<dbReference type="Pfam" id="PF05345">
    <property type="entry name" value="He_PIG"/>
    <property type="match status" value="2"/>
</dbReference>
<dbReference type="EMBL" id="QLLR01000014">
    <property type="protein sequence ID" value="RAJ29254.1"/>
    <property type="molecule type" value="Genomic_DNA"/>
</dbReference>
<dbReference type="GO" id="GO:0007156">
    <property type="term" value="P:homophilic cell adhesion via plasma membrane adhesion molecules"/>
    <property type="evidence" value="ECO:0007669"/>
    <property type="project" value="InterPro"/>
</dbReference>
<dbReference type="NCBIfam" id="TIGR04131">
    <property type="entry name" value="Bac_Flav_CTERM"/>
    <property type="match status" value="1"/>
</dbReference>
<evidence type="ECO:0000313" key="2">
    <source>
        <dbReference type="EMBL" id="RAJ29254.1"/>
    </source>
</evidence>
<dbReference type="InterPro" id="IPR015919">
    <property type="entry name" value="Cadherin-like_sf"/>
</dbReference>
<dbReference type="SUPFAM" id="SSF49313">
    <property type="entry name" value="Cadherin-like"/>
    <property type="match status" value="2"/>
</dbReference>
<dbReference type="SMART" id="SM00112">
    <property type="entry name" value="CA"/>
    <property type="match status" value="1"/>
</dbReference>
<reference evidence="2 3" key="1">
    <citation type="submission" date="2018-06" db="EMBL/GenBank/DDBJ databases">
        <title>Genomic Encyclopedia of Archaeal and Bacterial Type Strains, Phase II (KMG-II): from individual species to whole genera.</title>
        <authorList>
            <person name="Goeker M."/>
        </authorList>
    </citation>
    <scope>NUCLEOTIDE SEQUENCE [LARGE SCALE GENOMIC DNA]</scope>
    <source>
        <strain evidence="2 3">DSM 14825</strain>
    </source>
</reference>
<dbReference type="Pfam" id="PF13585">
    <property type="entry name" value="CHU_C"/>
    <property type="match status" value="1"/>
</dbReference>
<gene>
    <name evidence="2" type="ORF">LY11_02959</name>
</gene>
<dbReference type="Pfam" id="PF18676">
    <property type="entry name" value="MBG_2"/>
    <property type="match status" value="7"/>
</dbReference>
<sequence>MKKRLRSSGLFGKKRLLSVLVLLFAFFNLKAQNTLSTSPTLTFNTANGTVIGAIASDGSGGAVNITDFDLQIFSGMKANGTLVPNQSVQYLNATWFNSSNGFFGITPNSPDMDITGYEALIIKSSSQANNFSLKSLQLYDWGSNNPVIVEAYDGGVSKGIVDVTFIGSDARTVTQSDLLSAEVFQNIDEVRIYGRSNQAIWLGVNKIQIGSPVGPTDITPPTVTSINRVGTTPTKDISVAYTVTFSESVTGVTADDFVLTRSGSAAGSIASITGSGTTYTVTANNTGDGSLRLDLKSSGTGIQDLAGNQITAGYTSGQPFTLDKTPPETTLTDSPPAATFLKSYTFMYSSSESPATYTVKIDNFNPEVADNFYPARNLSTGNHTISIAAIDAAGNVDPTPIIYNWTIQAVPALVASPGNTIFTEGNNVTSTPVAVDAAITLNNPDNVQVISTKVQLTTNLNAVQDILNYTNNGLTMGNIISDPYDAATGTILLRSTTATSAQWQAAIRSITYTNSSETPGIPDRTVSFLLSDGISSIFPVNKVVKVVQVNDIPILTASAGNTTFAQIAIPVDNGITVSDVDNTTLASATITIGNFDTPDLLAFSNTSTTLFGNISSVFNSGVLSLTSAGSTATLAQWQNALSAITFFTTSTNTSNRIVSFVINDGSTNSLSATKVVIVTRPPIVISPATLTGLAIGTAYSRTITASGNTAPYTFAITSGTLPTGLTLSASGVLSGTASGTGNFNFTITATSATSFTGSKVYSLTPSAPNIAIAPTRLSTINIGTPYSQTITATGGTAPYIYSSTSILPAGLTLSGAGVLSGTPTESGTFTIVIRAVDASTGPVAPYSGARAYSFVINPGVQTITMNPIAAAIYGNPDLDPGATATSLLPVTYTSGDLNIATIVNNKIHILKAGTVTINANQPGNGTFSAAAQVQQVLTISPAPLTITANNQDKIYGGTLPTLTASATGFVNGDTFASLTTLPALSTTATTASSVANNPYTITASGAVSANYTISYAPGSLTVTPAALTLTADNQNKVYGAALPNLTITGNGFVNGDGFANLQIPPDVSTTATAASSVAGSPYAINVSGTVSPNYTITHFPGTLTVTRALLTIIPDAKTKAYGAALPALTVTAEGFVNGDNLKSLTTQPVLSTTATAASPTGNLYPITATGAMSANYDMSYVQNVLTVTPATLTITADNKTKAYGAALPALTSTADGFVNGDTFASLTTAPALSTTATAASPTGSPYAITVNGAVSTNYTINYAPGVLTVTPATLTITADNKTKAYGAALPALTSTADGFVNGDTFNSLTTQPVLSTTATAASPTGSAYAITPAGAAANNYIINYAAGHLTITPAALVVTNNNLVKTYGQSTADSDFTGNITGLVNADQITAKRHSTGAPATATVTSGQYPIVANLADPDQKLVNYTVTNNNALLTINPAPLTITADDKERFAQLANPALTVSYSGFVNNETPAVLNNQPQISTTATLNSSAGNYPISATNASALNYTIRYIDGVLKVKAGIPTNVNLAATTLYENSPAGTNAGTLSSTSDDPTAIFTYTLVPGSGDTDNALFAINGNKLNTTQPLDYENKAVYKIRVKSTTQNSLSLEKELVVNLTDVNEVPTLDAIANQTICYTSQTQSFGITGISSGAETNQNTTLTISSSNTNLFSSLNVNGNRSTGTISYKVKNGASGTATVTVTVKDNGGTANGGTDTYSRTFLITVNAMPVIAINSNKADQVSKGETVLLTATGGLNYSWANSAGIISGQNGAVLTVRPAQTTTYSVTATNISGCQDSQSYTVTVLDDLLTIKAVNIMTPNGDGINDKWVIDNIDLHPNNEVKIYDKAGRLLYNKKGYDNSWDATLNGVPLNEGTYFYIIDFGTEKRVFKGYITIVRNQ</sequence>
<dbReference type="Proteomes" id="UP000249754">
    <property type="component" value="Unassembled WGS sequence"/>
</dbReference>
<dbReference type="Gene3D" id="3.30.160.710">
    <property type="match status" value="6"/>
</dbReference>
<feature type="domain" description="Cadherin" evidence="1">
    <location>
        <begin position="1531"/>
        <end position="1624"/>
    </location>
</feature>
<name>A0A327SN80_9SPHI</name>
<dbReference type="Gene3D" id="2.60.40.10">
    <property type="entry name" value="Immunoglobulins"/>
    <property type="match status" value="3"/>
</dbReference>
<proteinExistence type="predicted"/>
<dbReference type="OrthoDB" id="355609at2"/>
<dbReference type="InterPro" id="IPR041286">
    <property type="entry name" value="MBG_2"/>
</dbReference>
<dbReference type="Gene3D" id="2.60.40.60">
    <property type="entry name" value="Cadherins"/>
    <property type="match status" value="1"/>
</dbReference>
<comment type="caution">
    <text evidence="2">The sequence shown here is derived from an EMBL/GenBank/DDBJ whole genome shotgun (WGS) entry which is preliminary data.</text>
</comment>
<dbReference type="RefSeq" id="WP_111634414.1">
    <property type="nucleotide sequence ID" value="NZ_QLLR01000014.1"/>
</dbReference>
<evidence type="ECO:0000313" key="3">
    <source>
        <dbReference type="Proteomes" id="UP000249754"/>
    </source>
</evidence>
<dbReference type="PROSITE" id="PS50268">
    <property type="entry name" value="CADHERIN_2"/>
    <property type="match status" value="1"/>
</dbReference>
<evidence type="ECO:0000259" key="1">
    <source>
        <dbReference type="PROSITE" id="PS50268"/>
    </source>
</evidence>
<dbReference type="GO" id="GO:0016020">
    <property type="term" value="C:membrane"/>
    <property type="evidence" value="ECO:0007669"/>
    <property type="project" value="InterPro"/>
</dbReference>
<protein>
    <submittedName>
        <fullName evidence="2">Gliding motility-associated-like protein</fullName>
    </submittedName>
</protein>
<dbReference type="InterPro" id="IPR002126">
    <property type="entry name" value="Cadherin-like_dom"/>
</dbReference>
<dbReference type="InterPro" id="IPR026341">
    <property type="entry name" value="T9SS_type_B"/>
</dbReference>
<dbReference type="InterPro" id="IPR013783">
    <property type="entry name" value="Ig-like_fold"/>
</dbReference>
<dbReference type="GO" id="GO:0005509">
    <property type="term" value="F:calcium ion binding"/>
    <property type="evidence" value="ECO:0007669"/>
    <property type="project" value="InterPro"/>
</dbReference>